<evidence type="ECO:0000313" key="2">
    <source>
        <dbReference type="Proteomes" id="UP001519921"/>
    </source>
</evidence>
<sequence length="72" mass="8018">MEHILTMAFLTQTGKKTSITINGVKEDIDADKVKALMNLIIEKEVFFVNGGLLKAIDSAQITHRAITKFDLK</sequence>
<keyword evidence="2" id="KW-1185">Reference proteome</keyword>
<accession>A0ABS7AJE7</accession>
<comment type="caution">
    <text evidence="1">The sequence shown here is derived from an EMBL/GenBank/DDBJ whole genome shotgun (WGS) entry which is preliminary data.</text>
</comment>
<protein>
    <submittedName>
        <fullName evidence="1">DUF2922 domain-containing protein</fullName>
    </submittedName>
</protein>
<organism evidence="1 2">
    <name type="scientific">Clostridium weizhouense</name>
    <dbReference type="NCBI Taxonomy" id="2859781"/>
    <lineage>
        <taxon>Bacteria</taxon>
        <taxon>Bacillati</taxon>
        <taxon>Bacillota</taxon>
        <taxon>Clostridia</taxon>
        <taxon>Eubacteriales</taxon>
        <taxon>Clostridiaceae</taxon>
        <taxon>Clostridium</taxon>
    </lineage>
</organism>
<proteinExistence type="predicted"/>
<dbReference type="InterPro" id="IPR021321">
    <property type="entry name" value="DUF2922"/>
</dbReference>
<gene>
    <name evidence="1" type="ORF">KYD98_01635</name>
</gene>
<dbReference type="RefSeq" id="WP_219777846.1">
    <property type="nucleotide sequence ID" value="NZ_JAHXPT010000001.1"/>
</dbReference>
<dbReference type="Proteomes" id="UP001519921">
    <property type="component" value="Unassembled WGS sequence"/>
</dbReference>
<dbReference type="EMBL" id="JAHXPT010000001">
    <property type="protein sequence ID" value="MBW6408790.1"/>
    <property type="molecule type" value="Genomic_DNA"/>
</dbReference>
<dbReference type="Pfam" id="PF11148">
    <property type="entry name" value="DUF2922"/>
    <property type="match status" value="1"/>
</dbReference>
<name>A0ABS7AJE7_9CLOT</name>
<evidence type="ECO:0000313" key="1">
    <source>
        <dbReference type="EMBL" id="MBW6408790.1"/>
    </source>
</evidence>
<reference evidence="1 2" key="1">
    <citation type="submission" date="2021-07" db="EMBL/GenBank/DDBJ databases">
        <title>Clostridium weizhouense sp. nov., an anaerobic bacterium isolated from activated sludge of Petroleum wastewater.</title>
        <authorList>
            <person name="Li Q."/>
        </authorList>
    </citation>
    <scope>NUCLEOTIDE SEQUENCE [LARGE SCALE GENOMIC DNA]</scope>
    <source>
        <strain evidence="1 2">YB-6</strain>
    </source>
</reference>